<feature type="compositionally biased region" description="Basic residues" evidence="1">
    <location>
        <begin position="1"/>
        <end position="10"/>
    </location>
</feature>
<feature type="region of interest" description="Disordered" evidence="1">
    <location>
        <begin position="1"/>
        <end position="29"/>
    </location>
</feature>
<evidence type="ECO:0000256" key="1">
    <source>
        <dbReference type="SAM" id="MobiDB-lite"/>
    </source>
</evidence>
<dbReference type="AlphaFoldDB" id="A0A0E0MYU0"/>
<organism evidence="2 3">
    <name type="scientific">Oryza rufipogon</name>
    <name type="common">Brownbeard rice</name>
    <name type="synonym">Asian wild rice</name>
    <dbReference type="NCBI Taxonomy" id="4529"/>
    <lineage>
        <taxon>Eukaryota</taxon>
        <taxon>Viridiplantae</taxon>
        <taxon>Streptophyta</taxon>
        <taxon>Embryophyta</taxon>
        <taxon>Tracheophyta</taxon>
        <taxon>Spermatophyta</taxon>
        <taxon>Magnoliopsida</taxon>
        <taxon>Liliopsida</taxon>
        <taxon>Poales</taxon>
        <taxon>Poaceae</taxon>
        <taxon>BOP clade</taxon>
        <taxon>Oryzoideae</taxon>
        <taxon>Oryzeae</taxon>
        <taxon>Oryzinae</taxon>
        <taxon>Oryza</taxon>
    </lineage>
</organism>
<sequence>MSRSIARQRRPIPTTPSPHVLARRLARTQQRESRPAAAVRYIYVPLSDIDLNLTMEINVDIKYLQNLSEQAALSLRHYKVPISFL</sequence>
<accession>A0A0E0MYU0</accession>
<dbReference type="HOGENOM" id="CLU_2516594_0_0_1"/>
<keyword evidence="3" id="KW-1185">Reference proteome</keyword>
<evidence type="ECO:0000313" key="2">
    <source>
        <dbReference type="EnsemblPlants" id="ORUFI01G24290.1"/>
    </source>
</evidence>
<proteinExistence type="predicted"/>
<name>A0A0E0MYU0_ORYRU</name>
<evidence type="ECO:0000313" key="3">
    <source>
        <dbReference type="Proteomes" id="UP000008022"/>
    </source>
</evidence>
<reference evidence="2" key="2">
    <citation type="submission" date="2015-06" db="UniProtKB">
        <authorList>
            <consortium name="EnsemblPlants"/>
        </authorList>
    </citation>
    <scope>IDENTIFICATION</scope>
</reference>
<protein>
    <submittedName>
        <fullName evidence="2">Uncharacterized protein</fullName>
    </submittedName>
</protein>
<dbReference type="Gramene" id="ORUFI01G24290.1">
    <property type="protein sequence ID" value="ORUFI01G24290.1"/>
    <property type="gene ID" value="ORUFI01G24290"/>
</dbReference>
<dbReference type="Proteomes" id="UP000008022">
    <property type="component" value="Unassembled WGS sequence"/>
</dbReference>
<reference evidence="3" key="1">
    <citation type="submission" date="2013-06" db="EMBL/GenBank/DDBJ databases">
        <authorList>
            <person name="Zhao Q."/>
        </authorList>
    </citation>
    <scope>NUCLEOTIDE SEQUENCE</scope>
    <source>
        <strain evidence="3">cv. W1943</strain>
    </source>
</reference>
<dbReference type="EnsemblPlants" id="ORUFI01G24290.1">
    <property type="protein sequence ID" value="ORUFI01G24290.1"/>
    <property type="gene ID" value="ORUFI01G24290"/>
</dbReference>